<accession>A0A2R5EK11</accession>
<comment type="subcellular location">
    <subcellularLocation>
        <location evidence="1 7">Cell membrane</location>
        <topology evidence="1 7">Multi-pass membrane protein</topology>
    </subcellularLocation>
</comment>
<reference evidence="9 10" key="1">
    <citation type="submission" date="2017-08" db="EMBL/GenBank/DDBJ databases">
        <title>Substantial Increase in Enzyme Production by Combined Drug-Resistance Mutations in Paenibacillus agaridevorans.</title>
        <authorList>
            <person name="Tanaka Y."/>
            <person name="Funane K."/>
            <person name="Hosaka T."/>
            <person name="Shiwa Y."/>
            <person name="Fujita N."/>
            <person name="Miyazaki T."/>
            <person name="Yoshikawa H."/>
            <person name="Murakami K."/>
            <person name="Kasahara K."/>
            <person name="Inaoka T."/>
            <person name="Hiraga Y."/>
            <person name="Ochi K."/>
        </authorList>
    </citation>
    <scope>NUCLEOTIDE SEQUENCE [LARGE SCALE GENOMIC DNA]</scope>
    <source>
        <strain evidence="9 10">T-3040</strain>
    </source>
</reference>
<keyword evidence="10" id="KW-1185">Reference proteome</keyword>
<evidence type="ECO:0000256" key="4">
    <source>
        <dbReference type="ARBA" id="ARBA00022692"/>
    </source>
</evidence>
<feature type="transmembrane region" description="Helical" evidence="7">
    <location>
        <begin position="7"/>
        <end position="29"/>
    </location>
</feature>
<dbReference type="GO" id="GO:0055085">
    <property type="term" value="P:transmembrane transport"/>
    <property type="evidence" value="ECO:0007669"/>
    <property type="project" value="InterPro"/>
</dbReference>
<evidence type="ECO:0000256" key="7">
    <source>
        <dbReference type="RuleBase" id="RU363032"/>
    </source>
</evidence>
<dbReference type="PANTHER" id="PTHR43744:SF12">
    <property type="entry name" value="ABC TRANSPORTER PERMEASE PROTEIN MG189-RELATED"/>
    <property type="match status" value="1"/>
</dbReference>
<dbReference type="SUPFAM" id="SSF161098">
    <property type="entry name" value="MetI-like"/>
    <property type="match status" value="1"/>
</dbReference>
<dbReference type="PROSITE" id="PS50928">
    <property type="entry name" value="ABC_TM1"/>
    <property type="match status" value="1"/>
</dbReference>
<feature type="transmembrane region" description="Helical" evidence="7">
    <location>
        <begin position="155"/>
        <end position="180"/>
    </location>
</feature>
<dbReference type="Proteomes" id="UP000245202">
    <property type="component" value="Unassembled WGS sequence"/>
</dbReference>
<sequence length="292" mass="32707">MNRRSSIVKTIITMLLSLLAILMLAPIVISFTNSLMSEQEIGSNYDLIGQMAVDAASGKDAFVNMKIIPDWVSFEQYAKVLIATPTYLRLFWNSVYLVTFIIGGQVIVAALAAYAFGKLRFRGRDKLFFIYLMTMLMPFQVTLVPNYIIADKFQLLNSAGAIILPGIFGAFGVFMLRQFIKTLPNDYIEAATIDGLGHWSIFLRIIVPLVKPGFAALIVLLFVDYWNMVEQPLIFLDDDYKQPLSVYLSVIQEEAMGVGFAASVLYMIPMVLLFLYAETHFVQGVQMSGIKG</sequence>
<dbReference type="InterPro" id="IPR000515">
    <property type="entry name" value="MetI-like"/>
</dbReference>
<feature type="transmembrane region" description="Helical" evidence="7">
    <location>
        <begin position="201"/>
        <end position="223"/>
    </location>
</feature>
<keyword evidence="6 7" id="KW-0472">Membrane</keyword>
<evidence type="ECO:0000256" key="6">
    <source>
        <dbReference type="ARBA" id="ARBA00023136"/>
    </source>
</evidence>
<dbReference type="RefSeq" id="WP_108991384.1">
    <property type="nucleotide sequence ID" value="NZ_BDQX01000036.1"/>
</dbReference>
<dbReference type="Gene3D" id="1.10.3720.10">
    <property type="entry name" value="MetI-like"/>
    <property type="match status" value="1"/>
</dbReference>
<dbReference type="InterPro" id="IPR035906">
    <property type="entry name" value="MetI-like_sf"/>
</dbReference>
<evidence type="ECO:0000256" key="5">
    <source>
        <dbReference type="ARBA" id="ARBA00022989"/>
    </source>
</evidence>
<keyword evidence="3" id="KW-1003">Cell membrane</keyword>
<organism evidence="9 10">
    <name type="scientific">Paenibacillus agaridevorans</name>
    <dbReference type="NCBI Taxonomy" id="171404"/>
    <lineage>
        <taxon>Bacteria</taxon>
        <taxon>Bacillati</taxon>
        <taxon>Bacillota</taxon>
        <taxon>Bacilli</taxon>
        <taxon>Bacillales</taxon>
        <taxon>Paenibacillaceae</taxon>
        <taxon>Paenibacillus</taxon>
    </lineage>
</organism>
<evidence type="ECO:0000259" key="8">
    <source>
        <dbReference type="PROSITE" id="PS50928"/>
    </source>
</evidence>
<evidence type="ECO:0000256" key="2">
    <source>
        <dbReference type="ARBA" id="ARBA00022448"/>
    </source>
</evidence>
<dbReference type="GO" id="GO:0005886">
    <property type="term" value="C:plasma membrane"/>
    <property type="evidence" value="ECO:0007669"/>
    <property type="project" value="UniProtKB-SubCell"/>
</dbReference>
<evidence type="ECO:0000313" key="9">
    <source>
        <dbReference type="EMBL" id="GBG05959.1"/>
    </source>
</evidence>
<dbReference type="AlphaFoldDB" id="A0A2R5EK11"/>
<feature type="transmembrane region" description="Helical" evidence="7">
    <location>
        <begin position="95"/>
        <end position="116"/>
    </location>
</feature>
<proteinExistence type="inferred from homology"/>
<dbReference type="EMBL" id="BDQX01000036">
    <property type="protein sequence ID" value="GBG05959.1"/>
    <property type="molecule type" value="Genomic_DNA"/>
</dbReference>
<feature type="transmembrane region" description="Helical" evidence="7">
    <location>
        <begin position="128"/>
        <end position="149"/>
    </location>
</feature>
<dbReference type="PANTHER" id="PTHR43744">
    <property type="entry name" value="ABC TRANSPORTER PERMEASE PROTEIN MG189-RELATED-RELATED"/>
    <property type="match status" value="1"/>
</dbReference>
<protein>
    <submittedName>
        <fullName evidence="9">Carbohydrate ABC transporter permease</fullName>
    </submittedName>
</protein>
<dbReference type="Pfam" id="PF00528">
    <property type="entry name" value="BPD_transp_1"/>
    <property type="match status" value="1"/>
</dbReference>
<keyword evidence="4 7" id="KW-0812">Transmembrane</keyword>
<evidence type="ECO:0000256" key="1">
    <source>
        <dbReference type="ARBA" id="ARBA00004651"/>
    </source>
</evidence>
<gene>
    <name evidence="9" type="ORF">PAT3040_00447</name>
</gene>
<evidence type="ECO:0000313" key="10">
    <source>
        <dbReference type="Proteomes" id="UP000245202"/>
    </source>
</evidence>
<comment type="caution">
    <text evidence="9">The sequence shown here is derived from an EMBL/GenBank/DDBJ whole genome shotgun (WGS) entry which is preliminary data.</text>
</comment>
<evidence type="ECO:0000256" key="3">
    <source>
        <dbReference type="ARBA" id="ARBA00022475"/>
    </source>
</evidence>
<comment type="similarity">
    <text evidence="7">Belongs to the binding-protein-dependent transport system permease family.</text>
</comment>
<keyword evidence="5 7" id="KW-1133">Transmembrane helix</keyword>
<dbReference type="CDD" id="cd06261">
    <property type="entry name" value="TM_PBP2"/>
    <property type="match status" value="1"/>
</dbReference>
<feature type="transmembrane region" description="Helical" evidence="7">
    <location>
        <begin position="255"/>
        <end position="277"/>
    </location>
</feature>
<keyword evidence="2 7" id="KW-0813">Transport</keyword>
<feature type="domain" description="ABC transmembrane type-1" evidence="8">
    <location>
        <begin position="91"/>
        <end position="277"/>
    </location>
</feature>
<name>A0A2R5EK11_9BACL</name>